<keyword evidence="1" id="KW-1133">Transmembrane helix</keyword>
<accession>A0ABV7JCX4</accession>
<keyword evidence="1" id="KW-0472">Membrane</keyword>
<organism evidence="2 3">
    <name type="scientific">Marinicella sediminis</name>
    <dbReference type="NCBI Taxonomy" id="1792834"/>
    <lineage>
        <taxon>Bacteria</taxon>
        <taxon>Pseudomonadati</taxon>
        <taxon>Pseudomonadota</taxon>
        <taxon>Gammaproteobacteria</taxon>
        <taxon>Lysobacterales</taxon>
        <taxon>Marinicellaceae</taxon>
        <taxon>Marinicella</taxon>
    </lineage>
</organism>
<evidence type="ECO:0000313" key="2">
    <source>
        <dbReference type="EMBL" id="MFC3194546.1"/>
    </source>
</evidence>
<keyword evidence="1" id="KW-0812">Transmembrane</keyword>
<dbReference type="Pfam" id="PF11859">
    <property type="entry name" value="DUF3379"/>
    <property type="match status" value="1"/>
</dbReference>
<comment type="caution">
    <text evidence="2">The sequence shown here is derived from an EMBL/GenBank/DDBJ whole genome shotgun (WGS) entry which is preliminary data.</text>
</comment>
<sequence>MMNYFEFKKILDADPYSQNPDFLAAKNSDLRCRKAYQQAMEQEAVINQALKIPVPEHNIEQIRFRQSEHRQRQFRTRLLAMAASVTMVFGASLFYLSNDRSSELEQFIQDALLMEPAVYMSDQQIPQAELAPLFASINTALDGDLGEVHFMKLCPTLNGKGARMVVMNELNQPITVLYMPNSPVEEAINMEMAGFKGKIVALEQGSAAIIARPHENTAQIEASLTNSLKPLIN</sequence>
<feature type="transmembrane region" description="Helical" evidence="1">
    <location>
        <begin position="78"/>
        <end position="96"/>
    </location>
</feature>
<name>A0ABV7JCX4_9GAMM</name>
<proteinExistence type="predicted"/>
<reference evidence="3" key="1">
    <citation type="journal article" date="2019" name="Int. J. Syst. Evol. Microbiol.">
        <title>The Global Catalogue of Microorganisms (GCM) 10K type strain sequencing project: providing services to taxonomists for standard genome sequencing and annotation.</title>
        <authorList>
            <consortium name="The Broad Institute Genomics Platform"/>
            <consortium name="The Broad Institute Genome Sequencing Center for Infectious Disease"/>
            <person name="Wu L."/>
            <person name="Ma J."/>
        </authorList>
    </citation>
    <scope>NUCLEOTIDE SEQUENCE [LARGE SCALE GENOMIC DNA]</scope>
    <source>
        <strain evidence="3">KCTC 42953</strain>
    </source>
</reference>
<dbReference type="RefSeq" id="WP_077411252.1">
    <property type="nucleotide sequence ID" value="NZ_JBHRTS010000004.1"/>
</dbReference>
<evidence type="ECO:0000256" key="1">
    <source>
        <dbReference type="SAM" id="Phobius"/>
    </source>
</evidence>
<keyword evidence="3" id="KW-1185">Reference proteome</keyword>
<gene>
    <name evidence="2" type="ORF">ACFODZ_09890</name>
</gene>
<dbReference type="EMBL" id="JBHRTS010000004">
    <property type="protein sequence ID" value="MFC3194546.1"/>
    <property type="molecule type" value="Genomic_DNA"/>
</dbReference>
<dbReference type="InterPro" id="IPR021806">
    <property type="entry name" value="DUF3379"/>
</dbReference>
<protein>
    <submittedName>
        <fullName evidence="2">DUF3379 family protein</fullName>
    </submittedName>
</protein>
<evidence type="ECO:0000313" key="3">
    <source>
        <dbReference type="Proteomes" id="UP001595533"/>
    </source>
</evidence>
<dbReference type="Proteomes" id="UP001595533">
    <property type="component" value="Unassembled WGS sequence"/>
</dbReference>